<evidence type="ECO:0008006" key="4">
    <source>
        <dbReference type="Google" id="ProtNLM"/>
    </source>
</evidence>
<feature type="signal peptide" evidence="1">
    <location>
        <begin position="1"/>
        <end position="20"/>
    </location>
</feature>
<sequence>MGVKKLLIIALMIVSGMASASVSFSGNWAFDTEVNKLTDQTEFFATNTSEDKYDDYGMQKSVTLAIRCIGDNVDVFITSDKYLGADSPEVSLRLDNEPPSTSKWNKSKNSTSAFNPNPRNFLNKIMSHERIIIGFTPYNTGQVIAEFKVSGMSEMMNQMSKYCKI</sequence>
<evidence type="ECO:0000256" key="1">
    <source>
        <dbReference type="SAM" id="SignalP"/>
    </source>
</evidence>
<comment type="caution">
    <text evidence="2">The sequence shown here is derived from an EMBL/GenBank/DDBJ whole genome shotgun (WGS) entry which is preliminary data.</text>
</comment>
<organism evidence="2 3">
    <name type="scientific">Pectobacterium betavasculorum</name>
    <dbReference type="NCBI Taxonomy" id="55207"/>
    <lineage>
        <taxon>Bacteria</taxon>
        <taxon>Pseudomonadati</taxon>
        <taxon>Pseudomonadota</taxon>
        <taxon>Gammaproteobacteria</taxon>
        <taxon>Enterobacterales</taxon>
        <taxon>Pectobacteriaceae</taxon>
        <taxon>Pectobacterium</taxon>
    </lineage>
</organism>
<dbReference type="EMBL" id="JQHL01000002">
    <property type="protein sequence ID" value="KFX20808.1"/>
    <property type="molecule type" value="Genomic_DNA"/>
</dbReference>
<keyword evidence="1" id="KW-0732">Signal</keyword>
<evidence type="ECO:0000313" key="2">
    <source>
        <dbReference type="EMBL" id="KFX20808.1"/>
    </source>
</evidence>
<name>A0ABR4V0P4_9GAMM</name>
<evidence type="ECO:0000313" key="3">
    <source>
        <dbReference type="Proteomes" id="UP000032869"/>
    </source>
</evidence>
<dbReference type="Proteomes" id="UP000032869">
    <property type="component" value="Unassembled WGS sequence"/>
</dbReference>
<reference evidence="2 3" key="1">
    <citation type="submission" date="2014-08" db="EMBL/GenBank/DDBJ databases">
        <title>Genome sequences of NCPPB Pectobacterium isolates.</title>
        <authorList>
            <person name="Glover R.H."/>
            <person name="Sapp M."/>
            <person name="Elphinstone J."/>
        </authorList>
    </citation>
    <scope>NUCLEOTIDE SEQUENCE [LARGE SCALE GENOMIC DNA]</scope>
    <source>
        <strain evidence="2 3">NCPPB 2793</strain>
    </source>
</reference>
<proteinExistence type="predicted"/>
<protein>
    <recommendedName>
        <fullName evidence="4">Type VI secretion protein</fullName>
    </recommendedName>
</protein>
<keyword evidence="3" id="KW-1185">Reference proteome</keyword>
<accession>A0ABR4V0P4</accession>
<feature type="chain" id="PRO_5046972784" description="Type VI secretion protein" evidence="1">
    <location>
        <begin position="21"/>
        <end position="165"/>
    </location>
</feature>
<gene>
    <name evidence="2" type="ORF">JV35_06300</name>
</gene>